<proteinExistence type="predicted"/>
<dbReference type="Gene3D" id="3.90.220.20">
    <property type="entry name" value="DNA methylase specificity domains"/>
    <property type="match status" value="2"/>
</dbReference>
<sequence length="472" mass="52174">MKVAEPGNPARLGWFERQGLKLVARPYLSGAFATTRLLERLPVEKTALKDLTAGYAGGIFDGPMSRRVYLTDPAHSVPFVGSKDMLVADFSALPRLSRAEAESPSLSYMELKPGMTLISRSGFNAGRRSYVRSDMVGFWSSEHVMKVVPNQDRIQPGYLYAFLASRFGEVLVRGGIYGSAVKHIAPEHVGEIPVPRFGDAVETEIHELVQGAAELRAEFQAGLDAATRDLFRTAGIEELLDLRWHEQGRDLGFAERGVSATSLRALNFQPRARGILERLGERECVSLGEVCAGGMLRTGKRFKRVEADPAYGVRLVGQRQSFWVRPEGRWISAEQAPDDILQEDETVLIAAHGTLGDNEVYGRSILVTGSWLDNAFSQDFVRVVSGDSGVSGAYLFAFFRSEAVFRVLRSMSVGGKQQEYHTKLLRGLPIPVLTQPDRDRIADTVRAAYRKRDEADRREDLALVKLEAAVTG</sequence>
<dbReference type="GO" id="GO:0004519">
    <property type="term" value="F:endonuclease activity"/>
    <property type="evidence" value="ECO:0007669"/>
    <property type="project" value="UniProtKB-KW"/>
</dbReference>
<keyword evidence="3" id="KW-0255">Endonuclease</keyword>
<keyword evidence="3" id="KW-0378">Hydrolase</keyword>
<keyword evidence="2" id="KW-0238">DNA-binding</keyword>
<name>A0ABY7KJ78_9ACTN</name>
<dbReference type="PANTHER" id="PTHR30408">
    <property type="entry name" value="TYPE-1 RESTRICTION ENZYME ECOKI SPECIFICITY PROTEIN"/>
    <property type="match status" value="1"/>
</dbReference>
<accession>A0ABY7KJ78</accession>
<dbReference type="InterPro" id="IPR052021">
    <property type="entry name" value="Type-I_RS_S_subunit"/>
</dbReference>
<dbReference type="InterPro" id="IPR044946">
    <property type="entry name" value="Restrct_endonuc_typeI_TRD_sf"/>
</dbReference>
<dbReference type="EMBL" id="CP114413">
    <property type="protein sequence ID" value="WAZ23725.1"/>
    <property type="molecule type" value="Genomic_DNA"/>
</dbReference>
<dbReference type="NCBIfam" id="NF047740">
    <property type="entry name" value="antiphage_MADS5"/>
    <property type="match status" value="1"/>
</dbReference>
<dbReference type="RefSeq" id="WP_269661269.1">
    <property type="nucleotide sequence ID" value="NZ_CP114413.1"/>
</dbReference>
<evidence type="ECO:0000256" key="2">
    <source>
        <dbReference type="ARBA" id="ARBA00023125"/>
    </source>
</evidence>
<evidence type="ECO:0000313" key="4">
    <source>
        <dbReference type="Proteomes" id="UP001164439"/>
    </source>
</evidence>
<evidence type="ECO:0000313" key="3">
    <source>
        <dbReference type="EMBL" id="WAZ23725.1"/>
    </source>
</evidence>
<keyword evidence="3" id="KW-0540">Nuclease</keyword>
<dbReference type="Proteomes" id="UP001164439">
    <property type="component" value="Chromosome"/>
</dbReference>
<keyword evidence="4" id="KW-1185">Reference proteome</keyword>
<dbReference type="SUPFAM" id="SSF116734">
    <property type="entry name" value="DNA methylase specificity domain"/>
    <property type="match status" value="2"/>
</dbReference>
<dbReference type="PANTHER" id="PTHR30408:SF12">
    <property type="entry name" value="TYPE I RESTRICTION ENZYME MJAVIII SPECIFICITY SUBUNIT"/>
    <property type="match status" value="1"/>
</dbReference>
<gene>
    <name evidence="3" type="ORF">STRCI_005087</name>
</gene>
<evidence type="ECO:0000256" key="1">
    <source>
        <dbReference type="ARBA" id="ARBA00022747"/>
    </source>
</evidence>
<keyword evidence="1" id="KW-0680">Restriction system</keyword>
<protein>
    <submittedName>
        <fullName evidence="3">Restriction endonuclease subunit S</fullName>
    </submittedName>
</protein>
<organism evidence="3 4">
    <name type="scientific">Streptomyces cinnabarinus</name>
    <dbReference type="NCBI Taxonomy" id="67287"/>
    <lineage>
        <taxon>Bacteria</taxon>
        <taxon>Bacillati</taxon>
        <taxon>Actinomycetota</taxon>
        <taxon>Actinomycetes</taxon>
        <taxon>Kitasatosporales</taxon>
        <taxon>Streptomycetaceae</taxon>
        <taxon>Streptomyces</taxon>
    </lineage>
</organism>
<reference evidence="3" key="1">
    <citation type="submission" date="2022-12" db="EMBL/GenBank/DDBJ databases">
        <authorList>
            <person name="Ruckert C."/>
            <person name="Busche T."/>
            <person name="Kalinowski J."/>
            <person name="Wittmann C."/>
        </authorList>
    </citation>
    <scope>NUCLEOTIDE SEQUENCE</scope>
    <source>
        <strain evidence="3">DSM 40467</strain>
    </source>
</reference>